<sequence>MRTMLRKSTIWGTGIRMLCVGGLGLAFAGSANAGLMDIFGACDKGCGEDICCESVCEDSLCSEDLCCEDIGCGAECGDCDWCDLGEPYTLMDALCDCPDQAPFQVYGWTQWGYTSNSTGNFNDYTDRFQNNQSYLVVERVADGSCGLDIGGRADIVYGTDAPDTQAFGNNPGVFDNTASLQFGEAYGWAFPQLYAEAAYGDFSVIGGHFYTLVGYEVVTAPDNFFYSHAFTQYNSEPFTHTGVLGTYSGMDDVELYGGWVLGWDTGFDQFDDGNGFLGGASVSVTDDATVTYILFAGDSGFRGAGYNHSIVADVALTDNLNYVFQSDFVSLDGDDGEEYGVNQYLFYTINDCLAVGGRAEWWHTDNGGAFDAYNYTFGANIRPQANVVVRPEIRYQNASDINEAEAFLGGDFDSFIFGTDVILTF</sequence>
<dbReference type="InterPro" id="IPR011486">
    <property type="entry name" value="BBP2"/>
</dbReference>
<gene>
    <name evidence="1" type="ORF">Pan189_02990</name>
</gene>
<accession>A0A517QWA0</accession>
<evidence type="ECO:0000313" key="1">
    <source>
        <dbReference type="EMBL" id="QDT35945.1"/>
    </source>
</evidence>
<dbReference type="Pfam" id="PF07642">
    <property type="entry name" value="BBP2"/>
    <property type="match status" value="1"/>
</dbReference>
<reference evidence="1 2" key="1">
    <citation type="submission" date="2019-02" db="EMBL/GenBank/DDBJ databases">
        <title>Deep-cultivation of Planctomycetes and their phenomic and genomic characterization uncovers novel biology.</title>
        <authorList>
            <person name="Wiegand S."/>
            <person name="Jogler M."/>
            <person name="Boedeker C."/>
            <person name="Pinto D."/>
            <person name="Vollmers J."/>
            <person name="Rivas-Marin E."/>
            <person name="Kohn T."/>
            <person name="Peeters S.H."/>
            <person name="Heuer A."/>
            <person name="Rast P."/>
            <person name="Oberbeckmann S."/>
            <person name="Bunk B."/>
            <person name="Jeske O."/>
            <person name="Meyerdierks A."/>
            <person name="Storesund J.E."/>
            <person name="Kallscheuer N."/>
            <person name="Luecker S."/>
            <person name="Lage O.M."/>
            <person name="Pohl T."/>
            <person name="Merkel B.J."/>
            <person name="Hornburger P."/>
            <person name="Mueller R.-W."/>
            <person name="Bruemmer F."/>
            <person name="Labrenz M."/>
            <person name="Spormann A.M."/>
            <person name="Op den Camp H."/>
            <person name="Overmann J."/>
            <person name="Amann R."/>
            <person name="Jetten M.S.M."/>
            <person name="Mascher T."/>
            <person name="Medema M.H."/>
            <person name="Devos D.P."/>
            <person name="Kaster A.-K."/>
            <person name="Ovreas L."/>
            <person name="Rohde M."/>
            <person name="Galperin M.Y."/>
            <person name="Jogler C."/>
        </authorList>
    </citation>
    <scope>NUCLEOTIDE SEQUENCE [LARGE SCALE GENOMIC DNA]</scope>
    <source>
        <strain evidence="1 2">Pan189</strain>
    </source>
</reference>
<protein>
    <recommendedName>
        <fullName evidence="3">Porin</fullName>
    </recommendedName>
</protein>
<dbReference type="RefSeq" id="WP_145362199.1">
    <property type="nucleotide sequence ID" value="NZ_CP036268.1"/>
</dbReference>
<dbReference type="KEGG" id="svp:Pan189_02990"/>
<evidence type="ECO:0000313" key="2">
    <source>
        <dbReference type="Proteomes" id="UP000317318"/>
    </source>
</evidence>
<name>A0A517QWA0_9PLAN</name>
<proteinExistence type="predicted"/>
<dbReference type="Proteomes" id="UP000317318">
    <property type="component" value="Chromosome"/>
</dbReference>
<dbReference type="EMBL" id="CP036268">
    <property type="protein sequence ID" value="QDT35945.1"/>
    <property type="molecule type" value="Genomic_DNA"/>
</dbReference>
<dbReference type="OrthoDB" id="9775763at2"/>
<evidence type="ECO:0008006" key="3">
    <source>
        <dbReference type="Google" id="ProtNLM"/>
    </source>
</evidence>
<keyword evidence="2" id="KW-1185">Reference proteome</keyword>
<dbReference type="AlphaFoldDB" id="A0A517QWA0"/>
<organism evidence="1 2">
    <name type="scientific">Stratiformator vulcanicus</name>
    <dbReference type="NCBI Taxonomy" id="2527980"/>
    <lineage>
        <taxon>Bacteria</taxon>
        <taxon>Pseudomonadati</taxon>
        <taxon>Planctomycetota</taxon>
        <taxon>Planctomycetia</taxon>
        <taxon>Planctomycetales</taxon>
        <taxon>Planctomycetaceae</taxon>
        <taxon>Stratiformator</taxon>
    </lineage>
</organism>